<reference evidence="2" key="1">
    <citation type="submission" date="2022-08" db="EMBL/GenBank/DDBJ databases">
        <title>Genomic Encyclopedia of Type Strains, Phase V (KMG-V): Genome sequencing to study the core and pangenomes of soil and plant-associated prokaryotes.</title>
        <authorList>
            <person name="Whitman W."/>
        </authorList>
    </citation>
    <scope>NUCLEOTIDE SEQUENCE</scope>
    <source>
        <strain evidence="2">SP3049</strain>
    </source>
</reference>
<feature type="compositionally biased region" description="Polar residues" evidence="1">
    <location>
        <begin position="1"/>
        <end position="11"/>
    </location>
</feature>
<feature type="compositionally biased region" description="Basic and acidic residues" evidence="1">
    <location>
        <begin position="63"/>
        <end position="79"/>
    </location>
</feature>
<comment type="caution">
    <text evidence="2">The sequence shown here is derived from an EMBL/GenBank/DDBJ whole genome shotgun (WGS) entry which is preliminary data.</text>
</comment>
<dbReference type="Proteomes" id="UP001155057">
    <property type="component" value="Unassembled WGS sequence"/>
</dbReference>
<feature type="region of interest" description="Disordered" evidence="1">
    <location>
        <begin position="53"/>
        <end position="86"/>
    </location>
</feature>
<sequence length="107" mass="11341">MQGTATPNRAQGVSPHASGDTLESWGGIVSAHLEDFAEELGCTPENVLSAVESAGIEPLVDTAESKGRGKDRDRPEDPALRSLAITTDELDTLTNLLDQNERPANQS</sequence>
<dbReference type="AlphaFoldDB" id="A0A9X2QBV2"/>
<protein>
    <submittedName>
        <fullName evidence="2">Uncharacterized protein</fullName>
    </submittedName>
</protein>
<accession>A0A9X2QBV2</accession>
<name>A0A9X2QBV2_9BACT</name>
<gene>
    <name evidence="2" type="ORF">GGP61_003768</name>
</gene>
<evidence type="ECO:0000313" key="3">
    <source>
        <dbReference type="Proteomes" id="UP001155057"/>
    </source>
</evidence>
<organism evidence="2 3">
    <name type="scientific">Salinibacter ruber</name>
    <dbReference type="NCBI Taxonomy" id="146919"/>
    <lineage>
        <taxon>Bacteria</taxon>
        <taxon>Pseudomonadati</taxon>
        <taxon>Rhodothermota</taxon>
        <taxon>Rhodothermia</taxon>
        <taxon>Rhodothermales</taxon>
        <taxon>Salinibacteraceae</taxon>
        <taxon>Salinibacter</taxon>
    </lineage>
</organism>
<evidence type="ECO:0000256" key="1">
    <source>
        <dbReference type="SAM" id="MobiDB-lite"/>
    </source>
</evidence>
<evidence type="ECO:0000313" key="2">
    <source>
        <dbReference type="EMBL" id="MCS3712130.1"/>
    </source>
</evidence>
<proteinExistence type="predicted"/>
<dbReference type="RefSeq" id="WP_259124784.1">
    <property type="nucleotide sequence ID" value="NZ_JANUAE010000028.1"/>
</dbReference>
<feature type="region of interest" description="Disordered" evidence="1">
    <location>
        <begin position="1"/>
        <end position="23"/>
    </location>
</feature>
<dbReference type="EMBL" id="JANUAE010000028">
    <property type="protein sequence ID" value="MCS3712130.1"/>
    <property type="molecule type" value="Genomic_DNA"/>
</dbReference>